<evidence type="ECO:0000313" key="2">
    <source>
        <dbReference type="Proteomes" id="UP000001194"/>
    </source>
</evidence>
<dbReference type="OrthoDB" id="432412at2759"/>
<dbReference type="Proteomes" id="UP000001194">
    <property type="component" value="Unassembled WGS sequence"/>
</dbReference>
<dbReference type="GeneID" id="6076461"/>
<gene>
    <name evidence="1" type="ORF">LACBIDRAFT_297072</name>
</gene>
<organism evidence="2">
    <name type="scientific">Laccaria bicolor (strain S238N-H82 / ATCC MYA-4686)</name>
    <name type="common">Bicoloured deceiver</name>
    <name type="synonym">Laccaria laccata var. bicolor</name>
    <dbReference type="NCBI Taxonomy" id="486041"/>
    <lineage>
        <taxon>Eukaryota</taxon>
        <taxon>Fungi</taxon>
        <taxon>Dikarya</taxon>
        <taxon>Basidiomycota</taxon>
        <taxon>Agaricomycotina</taxon>
        <taxon>Agaricomycetes</taxon>
        <taxon>Agaricomycetidae</taxon>
        <taxon>Agaricales</taxon>
        <taxon>Agaricineae</taxon>
        <taxon>Hydnangiaceae</taxon>
        <taxon>Laccaria</taxon>
    </lineage>
</organism>
<name>B0D9X9_LACBS</name>
<dbReference type="EMBL" id="DS547101">
    <property type="protein sequence ID" value="EDR08665.1"/>
    <property type="molecule type" value="Genomic_DNA"/>
</dbReference>
<dbReference type="KEGG" id="lbc:LACBIDRAFT_297072"/>
<dbReference type="RefSeq" id="XP_001880890.1">
    <property type="nucleotide sequence ID" value="XM_001880855.1"/>
</dbReference>
<dbReference type="HOGENOM" id="CLU_115008_1_0_1"/>
<dbReference type="InParanoid" id="B0D9X9"/>
<evidence type="ECO:0000313" key="1">
    <source>
        <dbReference type="EMBL" id="EDR08665.1"/>
    </source>
</evidence>
<proteinExistence type="predicted"/>
<sequence>MPDISNPSKFRKLKRCALHANISGLVKAGKPGVLVFDGEMASIRTFLEGARALRYLDFHHVDTQPLPLILNNRVANAKFSLREVAGMHCLVSALDALALKDWFREQMGMSKGS</sequence>
<reference evidence="1 2" key="1">
    <citation type="journal article" date="2008" name="Nature">
        <title>The genome of Laccaria bicolor provides insights into mycorrhizal symbiosis.</title>
        <authorList>
            <person name="Martin F."/>
            <person name="Aerts A."/>
            <person name="Ahren D."/>
            <person name="Brun A."/>
            <person name="Danchin E.G.J."/>
            <person name="Duchaussoy F."/>
            <person name="Gibon J."/>
            <person name="Kohler A."/>
            <person name="Lindquist E."/>
            <person name="Pereda V."/>
            <person name="Salamov A."/>
            <person name="Shapiro H.J."/>
            <person name="Wuyts J."/>
            <person name="Blaudez D."/>
            <person name="Buee M."/>
            <person name="Brokstein P."/>
            <person name="Canbaeck B."/>
            <person name="Cohen D."/>
            <person name="Courty P.E."/>
            <person name="Coutinho P.M."/>
            <person name="Delaruelle C."/>
            <person name="Detter J.C."/>
            <person name="Deveau A."/>
            <person name="DiFazio S."/>
            <person name="Duplessis S."/>
            <person name="Fraissinet-Tachet L."/>
            <person name="Lucic E."/>
            <person name="Frey-Klett P."/>
            <person name="Fourrey C."/>
            <person name="Feussner I."/>
            <person name="Gay G."/>
            <person name="Grimwood J."/>
            <person name="Hoegger P.J."/>
            <person name="Jain P."/>
            <person name="Kilaru S."/>
            <person name="Labbe J."/>
            <person name="Lin Y.C."/>
            <person name="Legue V."/>
            <person name="Le Tacon F."/>
            <person name="Marmeisse R."/>
            <person name="Melayah D."/>
            <person name="Montanini B."/>
            <person name="Muratet M."/>
            <person name="Nehls U."/>
            <person name="Niculita-Hirzel H."/>
            <person name="Oudot-Le Secq M.P."/>
            <person name="Peter M."/>
            <person name="Quesneville H."/>
            <person name="Rajashekar B."/>
            <person name="Reich M."/>
            <person name="Rouhier N."/>
            <person name="Schmutz J."/>
            <person name="Yin T."/>
            <person name="Chalot M."/>
            <person name="Henrissat B."/>
            <person name="Kuees U."/>
            <person name="Lucas S."/>
            <person name="Van de Peer Y."/>
            <person name="Podila G.K."/>
            <person name="Polle A."/>
            <person name="Pukkila P.J."/>
            <person name="Richardson P.M."/>
            <person name="Rouze P."/>
            <person name="Sanders I.R."/>
            <person name="Stajich J.E."/>
            <person name="Tunlid A."/>
            <person name="Tuskan G."/>
            <person name="Grigoriev I.V."/>
        </authorList>
    </citation>
    <scope>NUCLEOTIDE SEQUENCE [LARGE SCALE GENOMIC DNA]</scope>
    <source>
        <strain evidence="2">S238N-H82 / ATCC MYA-4686</strain>
    </source>
</reference>
<keyword evidence="2" id="KW-1185">Reference proteome</keyword>
<protein>
    <submittedName>
        <fullName evidence="1">Predicted protein</fullName>
    </submittedName>
</protein>
<dbReference type="AlphaFoldDB" id="B0D9X9"/>
<accession>B0D9X9</accession>